<comment type="similarity">
    <text evidence="1">Belongs to the carbohydrate kinase PfkB family.</text>
</comment>
<keyword evidence="2 7" id="KW-0808">Transferase</keyword>
<dbReference type="CDD" id="cd01167">
    <property type="entry name" value="bac_FRK"/>
    <property type="match status" value="1"/>
</dbReference>
<evidence type="ECO:0000256" key="1">
    <source>
        <dbReference type="ARBA" id="ARBA00010688"/>
    </source>
</evidence>
<evidence type="ECO:0000256" key="5">
    <source>
        <dbReference type="ARBA" id="ARBA00022840"/>
    </source>
</evidence>
<comment type="caution">
    <text evidence="7">The sequence shown here is derived from an EMBL/GenBank/DDBJ whole genome shotgun (WGS) entry which is preliminary data.</text>
</comment>
<keyword evidence="3" id="KW-0547">Nucleotide-binding</keyword>
<dbReference type="InterPro" id="IPR011611">
    <property type="entry name" value="PfkB_dom"/>
</dbReference>
<organism evidence="7 8">
    <name type="scientific">Nocardiopsis composta</name>
    <dbReference type="NCBI Taxonomy" id="157465"/>
    <lineage>
        <taxon>Bacteria</taxon>
        <taxon>Bacillati</taxon>
        <taxon>Actinomycetota</taxon>
        <taxon>Actinomycetes</taxon>
        <taxon>Streptosporangiales</taxon>
        <taxon>Nocardiopsidaceae</taxon>
        <taxon>Nocardiopsis</taxon>
    </lineage>
</organism>
<dbReference type="PROSITE" id="PS00584">
    <property type="entry name" value="PFKB_KINASES_2"/>
    <property type="match status" value="1"/>
</dbReference>
<keyword evidence="4 7" id="KW-0418">Kinase</keyword>
<keyword evidence="8" id="KW-1185">Reference proteome</keyword>
<dbReference type="GO" id="GO:0005524">
    <property type="term" value="F:ATP binding"/>
    <property type="evidence" value="ECO:0007669"/>
    <property type="project" value="UniProtKB-KW"/>
</dbReference>
<dbReference type="PANTHER" id="PTHR43085">
    <property type="entry name" value="HEXOKINASE FAMILY MEMBER"/>
    <property type="match status" value="1"/>
</dbReference>
<dbReference type="Proteomes" id="UP000572635">
    <property type="component" value="Unassembled WGS sequence"/>
</dbReference>
<proteinExistence type="inferred from homology"/>
<evidence type="ECO:0000256" key="2">
    <source>
        <dbReference type="ARBA" id="ARBA00022679"/>
    </source>
</evidence>
<evidence type="ECO:0000313" key="8">
    <source>
        <dbReference type="Proteomes" id="UP000572635"/>
    </source>
</evidence>
<reference evidence="7 8" key="1">
    <citation type="submission" date="2020-08" db="EMBL/GenBank/DDBJ databases">
        <title>Sequencing the genomes of 1000 actinobacteria strains.</title>
        <authorList>
            <person name="Klenk H.-P."/>
        </authorList>
    </citation>
    <scope>NUCLEOTIDE SEQUENCE [LARGE SCALE GENOMIC DNA]</scope>
    <source>
        <strain evidence="7 8">DSM 44551</strain>
    </source>
</reference>
<dbReference type="PANTHER" id="PTHR43085:SF1">
    <property type="entry name" value="PSEUDOURIDINE KINASE-RELATED"/>
    <property type="match status" value="1"/>
</dbReference>
<dbReference type="EMBL" id="JACHDB010000001">
    <property type="protein sequence ID" value="MBB5431102.1"/>
    <property type="molecule type" value="Genomic_DNA"/>
</dbReference>
<evidence type="ECO:0000259" key="6">
    <source>
        <dbReference type="Pfam" id="PF00294"/>
    </source>
</evidence>
<dbReference type="InterPro" id="IPR029056">
    <property type="entry name" value="Ribokinase-like"/>
</dbReference>
<sequence length="328" mass="33083">MIVVAGEALIDLVPREPGDPLSPLTPARGGGPYNTAVALARLGSPVAFCSRVSTDAFGASLVERLEAEGVDTGPVQRGPEPTSLAAVLPGPDGSADYAFYTEGTADRLFALPGPLPAGARALSLGTCSLVLEPGASAYRELLRREAGRGVFIALDPNVRPQLIADPGGHRSRLLGLLPHTSLLKLSEEDALWIAAGEPGGEPAGGSGGGSAGDPLEAAARRWLAAGPEAVVVTRGGDGISVWTRRAACSVPGVPVGVVDTVGAGDTVNAALLHALDRRGLLVRGGPAGLGERDWHEVLSFAARAAAATCSRAGAEPPYADELSPAAAG</sequence>
<dbReference type="EC" id="2.7.1.4" evidence="7"/>
<evidence type="ECO:0000256" key="3">
    <source>
        <dbReference type="ARBA" id="ARBA00022741"/>
    </source>
</evidence>
<dbReference type="RefSeq" id="WP_184390106.1">
    <property type="nucleotide sequence ID" value="NZ_BAAAJD010000133.1"/>
</dbReference>
<dbReference type="Gene3D" id="3.40.1190.20">
    <property type="match status" value="1"/>
</dbReference>
<dbReference type="GO" id="GO:0008865">
    <property type="term" value="F:fructokinase activity"/>
    <property type="evidence" value="ECO:0007669"/>
    <property type="project" value="UniProtKB-EC"/>
</dbReference>
<dbReference type="InterPro" id="IPR050306">
    <property type="entry name" value="PfkB_Carbo_kinase"/>
</dbReference>
<name>A0A7W8QIG2_9ACTN</name>
<dbReference type="InterPro" id="IPR002173">
    <property type="entry name" value="Carboh/pur_kinase_PfkB_CS"/>
</dbReference>
<evidence type="ECO:0000313" key="7">
    <source>
        <dbReference type="EMBL" id="MBB5431102.1"/>
    </source>
</evidence>
<dbReference type="AlphaFoldDB" id="A0A7W8QIG2"/>
<gene>
    <name evidence="7" type="ORF">HDA36_001186</name>
</gene>
<dbReference type="Pfam" id="PF00294">
    <property type="entry name" value="PfkB"/>
    <property type="match status" value="1"/>
</dbReference>
<evidence type="ECO:0000256" key="4">
    <source>
        <dbReference type="ARBA" id="ARBA00022777"/>
    </source>
</evidence>
<protein>
    <submittedName>
        <fullName evidence="7">Fructokinase</fullName>
        <ecNumber evidence="7">2.7.1.4</ecNumber>
    </submittedName>
</protein>
<accession>A0A7W8QIG2</accession>
<keyword evidence="5" id="KW-0067">ATP-binding</keyword>
<dbReference type="SUPFAM" id="SSF53613">
    <property type="entry name" value="Ribokinase-like"/>
    <property type="match status" value="1"/>
</dbReference>
<feature type="domain" description="Carbohydrate kinase PfkB" evidence="6">
    <location>
        <begin position="2"/>
        <end position="317"/>
    </location>
</feature>